<evidence type="ECO:0000313" key="3">
    <source>
        <dbReference type="Proteomes" id="UP000033423"/>
    </source>
</evidence>
<evidence type="ECO:0000256" key="1">
    <source>
        <dbReference type="SAM" id="MobiDB-lite"/>
    </source>
</evidence>
<feature type="region of interest" description="Disordered" evidence="1">
    <location>
        <begin position="44"/>
        <end position="75"/>
    </location>
</feature>
<evidence type="ECO:0000313" key="2">
    <source>
        <dbReference type="EMBL" id="KJU83555.1"/>
    </source>
</evidence>
<organism evidence="2 3">
    <name type="scientific">Candidatus Magnetobacterium bavaricum</name>
    <dbReference type="NCBI Taxonomy" id="29290"/>
    <lineage>
        <taxon>Bacteria</taxon>
        <taxon>Pseudomonadati</taxon>
        <taxon>Nitrospirota</taxon>
        <taxon>Thermodesulfovibrionia</taxon>
        <taxon>Thermodesulfovibrionales</taxon>
        <taxon>Candidatus Magnetobacteriaceae</taxon>
        <taxon>Candidatus Magnetobacterium</taxon>
    </lineage>
</organism>
<comment type="caution">
    <text evidence="2">The sequence shown here is derived from an EMBL/GenBank/DDBJ whole genome shotgun (WGS) entry which is preliminary data.</text>
</comment>
<reference evidence="2 3" key="1">
    <citation type="submission" date="2015-02" db="EMBL/GenBank/DDBJ databases">
        <title>Single-cell genomics of uncultivated deep-branching MTB reveals a conserved set of magnetosome genes.</title>
        <authorList>
            <person name="Kolinko S."/>
            <person name="Richter M."/>
            <person name="Glockner F.O."/>
            <person name="Brachmann A."/>
            <person name="Schuler D."/>
        </authorList>
    </citation>
    <scope>NUCLEOTIDE SEQUENCE [LARGE SCALE GENOMIC DNA]</scope>
    <source>
        <strain evidence="2">TM-1</strain>
    </source>
</reference>
<proteinExistence type="predicted"/>
<accession>A0A0F3GNN9</accession>
<sequence>MVMISSSEYFANRSCQNMISFVLNPRIEMVWLPLSLNSRRIGYTGATPNPPPTNTTVARDSMCDASPSGPTRSRM</sequence>
<dbReference type="EMBL" id="LACI01001842">
    <property type="protein sequence ID" value="KJU83555.1"/>
    <property type="molecule type" value="Genomic_DNA"/>
</dbReference>
<name>A0A0F3GNN9_9BACT</name>
<keyword evidence="3" id="KW-1185">Reference proteome</keyword>
<dbReference type="AlphaFoldDB" id="A0A0F3GNN9"/>
<dbReference type="Proteomes" id="UP000033423">
    <property type="component" value="Unassembled WGS sequence"/>
</dbReference>
<protein>
    <submittedName>
        <fullName evidence="2">Uncharacterized protein</fullName>
    </submittedName>
</protein>
<gene>
    <name evidence="2" type="ORF">MBAV_004250</name>
</gene>